<organism evidence="1 2">
    <name type="scientific">Hyalomma asiaticum</name>
    <name type="common">Tick</name>
    <dbReference type="NCBI Taxonomy" id="266040"/>
    <lineage>
        <taxon>Eukaryota</taxon>
        <taxon>Metazoa</taxon>
        <taxon>Ecdysozoa</taxon>
        <taxon>Arthropoda</taxon>
        <taxon>Chelicerata</taxon>
        <taxon>Arachnida</taxon>
        <taxon>Acari</taxon>
        <taxon>Parasitiformes</taxon>
        <taxon>Ixodida</taxon>
        <taxon>Ixodoidea</taxon>
        <taxon>Ixodidae</taxon>
        <taxon>Hyalomminae</taxon>
        <taxon>Hyalomma</taxon>
    </lineage>
</organism>
<reference evidence="1" key="1">
    <citation type="submission" date="2020-05" db="EMBL/GenBank/DDBJ databases">
        <title>Large-scale comparative analyses of tick genomes elucidate their genetic diversity and vector capacities.</title>
        <authorList>
            <person name="Jia N."/>
            <person name="Wang J."/>
            <person name="Shi W."/>
            <person name="Du L."/>
            <person name="Sun Y."/>
            <person name="Zhan W."/>
            <person name="Jiang J."/>
            <person name="Wang Q."/>
            <person name="Zhang B."/>
            <person name="Ji P."/>
            <person name="Sakyi L.B."/>
            <person name="Cui X."/>
            <person name="Yuan T."/>
            <person name="Jiang B."/>
            <person name="Yang W."/>
            <person name="Lam T.T.-Y."/>
            <person name="Chang Q."/>
            <person name="Ding S."/>
            <person name="Wang X."/>
            <person name="Zhu J."/>
            <person name="Ruan X."/>
            <person name="Zhao L."/>
            <person name="Wei J."/>
            <person name="Que T."/>
            <person name="Du C."/>
            <person name="Cheng J."/>
            <person name="Dai P."/>
            <person name="Han X."/>
            <person name="Huang E."/>
            <person name="Gao Y."/>
            <person name="Liu J."/>
            <person name="Shao H."/>
            <person name="Ye R."/>
            <person name="Li L."/>
            <person name="Wei W."/>
            <person name="Wang X."/>
            <person name="Wang C."/>
            <person name="Yang T."/>
            <person name="Huo Q."/>
            <person name="Li W."/>
            <person name="Guo W."/>
            <person name="Chen H."/>
            <person name="Zhou L."/>
            <person name="Ni X."/>
            <person name="Tian J."/>
            <person name="Zhou Y."/>
            <person name="Sheng Y."/>
            <person name="Liu T."/>
            <person name="Pan Y."/>
            <person name="Xia L."/>
            <person name="Li J."/>
            <person name="Zhao F."/>
            <person name="Cao W."/>
        </authorList>
    </citation>
    <scope>NUCLEOTIDE SEQUENCE</scope>
    <source>
        <strain evidence="1">Hyas-2018</strain>
    </source>
</reference>
<keyword evidence="2" id="KW-1185">Reference proteome</keyword>
<protein>
    <submittedName>
        <fullName evidence="1">Uncharacterized protein</fullName>
    </submittedName>
</protein>
<dbReference type="EMBL" id="CM023481">
    <property type="protein sequence ID" value="KAH6948228.1"/>
    <property type="molecule type" value="Genomic_DNA"/>
</dbReference>
<name>A0ACB7TPZ1_HYAAI</name>
<comment type="caution">
    <text evidence="1">The sequence shown here is derived from an EMBL/GenBank/DDBJ whole genome shotgun (WGS) entry which is preliminary data.</text>
</comment>
<accession>A0ACB7TPZ1</accession>
<dbReference type="Proteomes" id="UP000821845">
    <property type="component" value="Chromosome 1"/>
</dbReference>
<gene>
    <name evidence="1" type="ORF">HPB50_023207</name>
</gene>
<sequence>MPPPDFSKTLGESIRFVPYQRPAGPTSPATPQRAQKMPAKNGNGSDMPSVGAAPGQKRLNIESPSGPQESKCQQTKVSDDELTVIGDNNMTDMEDVDDNGFKVVHHRKDRTVGVSVLITATEQGRDLGQQVTVGAPSDLQLWRRKRFIAGPKSHRDVSSEKAAADSPKEEGPRFAYTKDFLRLKWLDNTSNVSVKTVKKSVTTANQKAILESRSQQAPENTTTFVEAPVASTLTEAVASDSVSPRSHNRPYASTLSPTQETKEAPHSSSLDCDQVLRALFMALPWPYDRTLPGCLKTQRKNYCKLYWPLSQ</sequence>
<evidence type="ECO:0000313" key="2">
    <source>
        <dbReference type="Proteomes" id="UP000821845"/>
    </source>
</evidence>
<proteinExistence type="predicted"/>
<evidence type="ECO:0000313" key="1">
    <source>
        <dbReference type="EMBL" id="KAH6948228.1"/>
    </source>
</evidence>